<proteinExistence type="predicted"/>
<dbReference type="EMBL" id="RPFP01000224">
    <property type="protein sequence ID" value="RPF65936.1"/>
    <property type="molecule type" value="Genomic_DNA"/>
</dbReference>
<accession>A0A7Z6UXH5</accession>
<feature type="non-terminal residue" evidence="1">
    <location>
        <position position="255"/>
    </location>
</feature>
<evidence type="ECO:0000313" key="1">
    <source>
        <dbReference type="EMBL" id="RPF65936.1"/>
    </source>
</evidence>
<reference evidence="1 2" key="1">
    <citation type="submission" date="2018-11" db="EMBL/GenBank/DDBJ databases">
        <authorList>
            <person name="Gutierrez A.J."/>
            <person name="Bravo M."/>
        </authorList>
    </citation>
    <scope>NUCLEOTIDE SEQUENCE [LARGE SCALE GENOMIC DNA]</scope>
    <source>
        <strain evidence="1 2">22388</strain>
    </source>
</reference>
<feature type="non-terminal residue" evidence="1">
    <location>
        <position position="1"/>
    </location>
</feature>
<dbReference type="AlphaFoldDB" id="A0A7Z6UXH5"/>
<comment type="caution">
    <text evidence="1">The sequence shown here is derived from an EMBL/GenBank/DDBJ whole genome shotgun (WGS) entry which is preliminary data.</text>
</comment>
<sequence>WQKGNFSFVAKNHVFVNNSSFSNATGGELNFVAGKSIIFNGKNTINFTQYQGKLSFVSKDFSNISLDTLNATNGLTLNASKNDISVQKGQICVNVLNCMGEKKANPSNTSAPTDETLEVNANNFAFLGTIKANGLVDFSKVLQNTTIGTLNLEPNATFKANNLIVNNAFNNNSNYRADISGNLNVVKGAALSTNENGLDVGGDFKSEGSLTFNLKRPTDKTILSVTGNSMIMSYNNQTLINLNTQLKQGSYTLIN</sequence>
<name>A0A7Z6UXH5_HELPX</name>
<evidence type="ECO:0000313" key="2">
    <source>
        <dbReference type="Proteomes" id="UP000276972"/>
    </source>
</evidence>
<protein>
    <recommendedName>
        <fullName evidence="3">Vacuolating cytotoxin</fullName>
    </recommendedName>
</protein>
<dbReference type="RefSeq" id="WP_195913332.1">
    <property type="nucleotide sequence ID" value="NZ_RPFP01000224.1"/>
</dbReference>
<dbReference type="Proteomes" id="UP000276972">
    <property type="component" value="Unassembled WGS sequence"/>
</dbReference>
<evidence type="ECO:0008006" key="3">
    <source>
        <dbReference type="Google" id="ProtNLM"/>
    </source>
</evidence>
<gene>
    <name evidence="1" type="ORF">EGV97_09805</name>
</gene>
<organism evidence="1 2">
    <name type="scientific">Helicobacter pylori</name>
    <name type="common">Campylobacter pylori</name>
    <dbReference type="NCBI Taxonomy" id="210"/>
    <lineage>
        <taxon>Bacteria</taxon>
        <taxon>Pseudomonadati</taxon>
        <taxon>Campylobacterota</taxon>
        <taxon>Epsilonproteobacteria</taxon>
        <taxon>Campylobacterales</taxon>
        <taxon>Helicobacteraceae</taxon>
        <taxon>Helicobacter</taxon>
    </lineage>
</organism>